<dbReference type="Gene3D" id="3.90.1150.10">
    <property type="entry name" value="Aspartate Aminotransferase, domain 1"/>
    <property type="match status" value="1"/>
</dbReference>
<dbReference type="EC" id="2.6.1.-" evidence="1"/>
<dbReference type="Pfam" id="PF00155">
    <property type="entry name" value="Aminotran_1_2"/>
    <property type="match status" value="1"/>
</dbReference>
<reference evidence="3" key="1">
    <citation type="journal article" date="2020" name="mSystems">
        <title>Genome- and Community-Level Interaction Insights into Carbon Utilization and Element Cycling Functions of Hydrothermarchaeota in Hydrothermal Sediment.</title>
        <authorList>
            <person name="Zhou Z."/>
            <person name="Liu Y."/>
            <person name="Xu W."/>
            <person name="Pan J."/>
            <person name="Luo Z.H."/>
            <person name="Li M."/>
        </authorList>
    </citation>
    <scope>NUCLEOTIDE SEQUENCE [LARGE SCALE GENOMIC DNA]</scope>
    <source>
        <strain evidence="3">SpSt-732</strain>
    </source>
</reference>
<protein>
    <recommendedName>
        <fullName evidence="1">Aminotransferase</fullName>
        <ecNumber evidence="1">2.6.1.-</ecNumber>
    </recommendedName>
</protein>
<accession>A0A7C4FD15</accession>
<dbReference type="CDD" id="cd00609">
    <property type="entry name" value="AAT_like"/>
    <property type="match status" value="1"/>
</dbReference>
<dbReference type="InterPro" id="IPR004839">
    <property type="entry name" value="Aminotransferase_I/II_large"/>
</dbReference>
<organism evidence="3">
    <name type="scientific">Ignisphaera aggregans</name>
    <dbReference type="NCBI Taxonomy" id="334771"/>
    <lineage>
        <taxon>Archaea</taxon>
        <taxon>Thermoproteota</taxon>
        <taxon>Thermoprotei</taxon>
        <taxon>Desulfurococcales</taxon>
        <taxon>Desulfurococcaceae</taxon>
        <taxon>Ignisphaera</taxon>
    </lineage>
</organism>
<evidence type="ECO:0000259" key="2">
    <source>
        <dbReference type="Pfam" id="PF00155"/>
    </source>
</evidence>
<comment type="cofactor">
    <cofactor evidence="1">
        <name>pyridoxal 5'-phosphate</name>
        <dbReference type="ChEBI" id="CHEBI:597326"/>
    </cofactor>
</comment>
<keyword evidence="1 3" id="KW-0808">Transferase</keyword>
<dbReference type="InterPro" id="IPR004838">
    <property type="entry name" value="NHTrfase_class1_PyrdxlP-BS"/>
</dbReference>
<evidence type="ECO:0000313" key="3">
    <source>
        <dbReference type="EMBL" id="HGI87064.1"/>
    </source>
</evidence>
<name>A0A7C4FD15_9CREN</name>
<dbReference type="AlphaFoldDB" id="A0A7C4FD15"/>
<dbReference type="Gene3D" id="3.40.640.10">
    <property type="entry name" value="Type I PLP-dependent aspartate aminotransferase-like (Major domain)"/>
    <property type="match status" value="1"/>
</dbReference>
<dbReference type="GO" id="GO:0030170">
    <property type="term" value="F:pyridoxal phosphate binding"/>
    <property type="evidence" value="ECO:0007669"/>
    <property type="project" value="InterPro"/>
</dbReference>
<dbReference type="InterPro" id="IPR015422">
    <property type="entry name" value="PyrdxlP-dep_Trfase_small"/>
</dbReference>
<keyword evidence="1 3" id="KW-0032">Aminotransferase</keyword>
<dbReference type="SUPFAM" id="SSF53383">
    <property type="entry name" value="PLP-dependent transferases"/>
    <property type="match status" value="1"/>
</dbReference>
<dbReference type="InterPro" id="IPR015421">
    <property type="entry name" value="PyrdxlP-dep_Trfase_major"/>
</dbReference>
<sequence>MLKGCAQVTLRLHGGKPPEGVKYDFSVPVNPLGAPEVLTRLFEEAIKLRVYAKYPDYEYSELRNAIAEFYGIEAENIIVLNGAAEGMNLAISCIKPGQLIVFEPTFGDYRYLAYTLKIPIVSISYRECVNRFELNLEAVEYLANYVKGDALILLSNPNNPTGAYAEPEIIKKVVELFRKSIVVVDEAFVELCENCSTLLHLTEVYENLVVLRSLTKVFAVPGLRLGFLYTHNKKILEVLDACRQPWNVNSIATYVFSKALVHEGSTLRKFVDHSKRAIAVERDFLVKSFLELGIRAYKSHAPYILLMHRELTAGEAIKALVSLGIYVRDASTFPYLTPYHVRVAIRLREENVRLIEAYRVSGIK</sequence>
<comment type="caution">
    <text evidence="3">The sequence shown here is derived from an EMBL/GenBank/DDBJ whole genome shotgun (WGS) entry which is preliminary data.</text>
</comment>
<dbReference type="EMBL" id="DTFF01000013">
    <property type="protein sequence ID" value="HGI87064.1"/>
    <property type="molecule type" value="Genomic_DNA"/>
</dbReference>
<evidence type="ECO:0000256" key="1">
    <source>
        <dbReference type="RuleBase" id="RU000481"/>
    </source>
</evidence>
<dbReference type="GO" id="GO:0008483">
    <property type="term" value="F:transaminase activity"/>
    <property type="evidence" value="ECO:0007669"/>
    <property type="project" value="UniProtKB-KW"/>
</dbReference>
<proteinExistence type="inferred from homology"/>
<gene>
    <name evidence="3" type="ORF">ENV14_01500</name>
</gene>
<dbReference type="InterPro" id="IPR015424">
    <property type="entry name" value="PyrdxlP-dep_Trfase"/>
</dbReference>
<feature type="domain" description="Aminotransferase class I/classII large" evidence="2">
    <location>
        <begin position="39"/>
        <end position="353"/>
    </location>
</feature>
<dbReference type="PROSITE" id="PS00105">
    <property type="entry name" value="AA_TRANSFER_CLASS_1"/>
    <property type="match status" value="1"/>
</dbReference>
<dbReference type="PANTHER" id="PTHR42885">
    <property type="entry name" value="HISTIDINOL-PHOSPHATE AMINOTRANSFERASE-RELATED"/>
    <property type="match status" value="1"/>
</dbReference>
<comment type="similarity">
    <text evidence="1">Belongs to the class-I pyridoxal-phosphate-dependent aminotransferase family.</text>
</comment>